<keyword evidence="6 7" id="KW-0472">Membrane</keyword>
<organism evidence="8 9">
    <name type="scientific">Thalassotalea marina</name>
    <dbReference type="NCBI Taxonomy" id="1673741"/>
    <lineage>
        <taxon>Bacteria</taxon>
        <taxon>Pseudomonadati</taxon>
        <taxon>Pseudomonadota</taxon>
        <taxon>Gammaproteobacteria</taxon>
        <taxon>Alteromonadales</taxon>
        <taxon>Colwelliaceae</taxon>
        <taxon>Thalassotalea</taxon>
    </lineage>
</organism>
<evidence type="ECO:0000313" key="9">
    <source>
        <dbReference type="Proteomes" id="UP000623842"/>
    </source>
</evidence>
<dbReference type="AlphaFoldDB" id="A0A919EPT4"/>
<evidence type="ECO:0000313" key="8">
    <source>
        <dbReference type="EMBL" id="GHG05277.1"/>
    </source>
</evidence>
<name>A0A919EPT4_9GAMM</name>
<feature type="transmembrane region" description="Helical" evidence="7">
    <location>
        <begin position="116"/>
        <end position="136"/>
    </location>
</feature>
<evidence type="ECO:0000256" key="2">
    <source>
        <dbReference type="ARBA" id="ARBA00006679"/>
    </source>
</evidence>
<dbReference type="InterPro" id="IPR051907">
    <property type="entry name" value="DoxX-like_oxidoreductase"/>
</dbReference>
<dbReference type="RefSeq" id="WP_189774084.1">
    <property type="nucleotide sequence ID" value="NZ_BNCK01000011.1"/>
</dbReference>
<evidence type="ECO:0000256" key="1">
    <source>
        <dbReference type="ARBA" id="ARBA00004651"/>
    </source>
</evidence>
<dbReference type="GO" id="GO:0005886">
    <property type="term" value="C:plasma membrane"/>
    <property type="evidence" value="ECO:0007669"/>
    <property type="project" value="UniProtKB-SubCell"/>
</dbReference>
<comment type="subcellular location">
    <subcellularLocation>
        <location evidence="1">Cell membrane</location>
        <topology evidence="1">Multi-pass membrane protein</topology>
    </subcellularLocation>
</comment>
<evidence type="ECO:0000256" key="3">
    <source>
        <dbReference type="ARBA" id="ARBA00022475"/>
    </source>
</evidence>
<dbReference type="PANTHER" id="PTHR33452">
    <property type="entry name" value="OXIDOREDUCTASE CATD-RELATED"/>
    <property type="match status" value="1"/>
</dbReference>
<sequence length="153" mass="17388">MRSLILRQYHLYRLLIAILDHYIQPVVNLFGRTYVAWVFFASGLTKIRDWQSTLMLFEYEYSVPLINFELAAWLATFGELVLPLLLIIGLATRVNAVGLSIINIVAVISLEEIAPAALYGHVIWGVILLHIILLGGQKLSADHWIKIKLYQSV</sequence>
<evidence type="ECO:0000256" key="4">
    <source>
        <dbReference type="ARBA" id="ARBA00022692"/>
    </source>
</evidence>
<protein>
    <submittedName>
        <fullName evidence="8">Membrane protein</fullName>
    </submittedName>
</protein>
<accession>A0A919EPT4</accession>
<keyword evidence="9" id="KW-1185">Reference proteome</keyword>
<evidence type="ECO:0000256" key="7">
    <source>
        <dbReference type="SAM" id="Phobius"/>
    </source>
</evidence>
<dbReference type="Pfam" id="PF07681">
    <property type="entry name" value="DoxX"/>
    <property type="match status" value="1"/>
</dbReference>
<dbReference type="EMBL" id="BNCK01000011">
    <property type="protein sequence ID" value="GHG05277.1"/>
    <property type="molecule type" value="Genomic_DNA"/>
</dbReference>
<dbReference type="InterPro" id="IPR032808">
    <property type="entry name" value="DoxX"/>
</dbReference>
<proteinExistence type="inferred from homology"/>
<comment type="similarity">
    <text evidence="2">Belongs to the DoxX family.</text>
</comment>
<dbReference type="Proteomes" id="UP000623842">
    <property type="component" value="Unassembled WGS sequence"/>
</dbReference>
<keyword evidence="4 7" id="KW-0812">Transmembrane</keyword>
<comment type="caution">
    <text evidence="8">The sequence shown here is derived from an EMBL/GenBank/DDBJ whole genome shotgun (WGS) entry which is preliminary data.</text>
</comment>
<keyword evidence="5 7" id="KW-1133">Transmembrane helix</keyword>
<keyword evidence="3" id="KW-1003">Cell membrane</keyword>
<reference evidence="8" key="1">
    <citation type="journal article" date="2014" name="Int. J. Syst. Evol. Microbiol.">
        <title>Complete genome sequence of Corynebacterium casei LMG S-19264T (=DSM 44701T), isolated from a smear-ripened cheese.</title>
        <authorList>
            <consortium name="US DOE Joint Genome Institute (JGI-PGF)"/>
            <person name="Walter F."/>
            <person name="Albersmeier A."/>
            <person name="Kalinowski J."/>
            <person name="Ruckert C."/>
        </authorList>
    </citation>
    <scope>NUCLEOTIDE SEQUENCE</scope>
    <source>
        <strain evidence="8">KCTC 42731</strain>
    </source>
</reference>
<dbReference type="PANTHER" id="PTHR33452:SF1">
    <property type="entry name" value="INNER MEMBRANE PROTEIN YPHA-RELATED"/>
    <property type="match status" value="1"/>
</dbReference>
<evidence type="ECO:0000256" key="6">
    <source>
        <dbReference type="ARBA" id="ARBA00023136"/>
    </source>
</evidence>
<evidence type="ECO:0000256" key="5">
    <source>
        <dbReference type="ARBA" id="ARBA00022989"/>
    </source>
</evidence>
<gene>
    <name evidence="8" type="ORF">GCM10017161_38580</name>
</gene>
<reference evidence="8" key="2">
    <citation type="submission" date="2020-09" db="EMBL/GenBank/DDBJ databases">
        <authorList>
            <person name="Sun Q."/>
            <person name="Kim S."/>
        </authorList>
    </citation>
    <scope>NUCLEOTIDE SEQUENCE</scope>
    <source>
        <strain evidence="8">KCTC 42731</strain>
    </source>
</reference>